<dbReference type="GO" id="GO:0006281">
    <property type="term" value="P:DNA repair"/>
    <property type="evidence" value="ECO:0007669"/>
    <property type="project" value="UniProtKB-ARBA"/>
</dbReference>
<dbReference type="KEGG" id="epa:110240739"/>
<dbReference type="InterPro" id="IPR051703">
    <property type="entry name" value="NF-kappa-B_Signaling_Reg"/>
</dbReference>
<dbReference type="InterPro" id="IPR011604">
    <property type="entry name" value="PDDEXK-like_dom_sf"/>
</dbReference>
<dbReference type="Pfam" id="PF09588">
    <property type="entry name" value="YqaJ"/>
    <property type="match status" value="1"/>
</dbReference>
<protein>
    <recommendedName>
        <fullName evidence="2">YqaJ viral recombinase domain-containing protein</fullName>
    </recommendedName>
</protein>
<accession>A0A913XC19</accession>
<dbReference type="GeneID" id="110240739"/>
<dbReference type="RefSeq" id="XP_020902220.1">
    <property type="nucleotide sequence ID" value="XM_021046561.1"/>
</dbReference>
<dbReference type="InterPro" id="IPR011335">
    <property type="entry name" value="Restrct_endonuc-II-like"/>
</dbReference>
<evidence type="ECO:0000256" key="1">
    <source>
        <dbReference type="SAM" id="MobiDB-lite"/>
    </source>
</evidence>
<feature type="compositionally biased region" description="Polar residues" evidence="1">
    <location>
        <begin position="97"/>
        <end position="125"/>
    </location>
</feature>
<feature type="region of interest" description="Disordered" evidence="1">
    <location>
        <begin position="97"/>
        <end position="127"/>
    </location>
</feature>
<name>A0A913XC19_EXADI</name>
<dbReference type="PANTHER" id="PTHR46609:SF6">
    <property type="entry name" value="EXONUCLEASE, PHAGE-TYPE_RECB, C-TERMINAL DOMAIN-CONTAINING PROTEIN-RELATED"/>
    <property type="match status" value="1"/>
</dbReference>
<dbReference type="AlphaFoldDB" id="A0A913XC19"/>
<feature type="domain" description="YqaJ viral recombinase" evidence="2">
    <location>
        <begin position="183"/>
        <end position="315"/>
    </location>
</feature>
<organism evidence="3 4">
    <name type="scientific">Exaiptasia diaphana</name>
    <name type="common">Tropical sea anemone</name>
    <name type="synonym">Aiptasia pulchella</name>
    <dbReference type="NCBI Taxonomy" id="2652724"/>
    <lineage>
        <taxon>Eukaryota</taxon>
        <taxon>Metazoa</taxon>
        <taxon>Cnidaria</taxon>
        <taxon>Anthozoa</taxon>
        <taxon>Hexacorallia</taxon>
        <taxon>Actiniaria</taxon>
        <taxon>Aiptasiidae</taxon>
        <taxon>Exaiptasia</taxon>
    </lineage>
</organism>
<evidence type="ECO:0000313" key="3">
    <source>
        <dbReference type="EnsemblMetazoa" id="XP_020902220.1"/>
    </source>
</evidence>
<keyword evidence="4" id="KW-1185">Reference proteome</keyword>
<reference evidence="3" key="1">
    <citation type="submission" date="2022-11" db="UniProtKB">
        <authorList>
            <consortium name="EnsemblMetazoa"/>
        </authorList>
    </citation>
    <scope>IDENTIFICATION</scope>
</reference>
<dbReference type="EnsemblMetazoa" id="XM_021046561.1">
    <property type="protein sequence ID" value="XP_020902220.1"/>
    <property type="gene ID" value="LOC110240739"/>
</dbReference>
<dbReference type="SUPFAM" id="SSF52980">
    <property type="entry name" value="Restriction endonuclease-like"/>
    <property type="match status" value="1"/>
</dbReference>
<dbReference type="InterPro" id="IPR019080">
    <property type="entry name" value="YqaJ_viral_recombinase"/>
</dbReference>
<evidence type="ECO:0000259" key="2">
    <source>
        <dbReference type="Pfam" id="PF09588"/>
    </source>
</evidence>
<dbReference type="Gene3D" id="3.90.320.10">
    <property type="match status" value="1"/>
</dbReference>
<dbReference type="PANTHER" id="PTHR46609">
    <property type="entry name" value="EXONUCLEASE, PHAGE-TYPE/RECB, C-TERMINAL DOMAIN-CONTAINING PROTEIN"/>
    <property type="match status" value="1"/>
</dbReference>
<dbReference type="Proteomes" id="UP000887567">
    <property type="component" value="Unplaced"/>
</dbReference>
<evidence type="ECO:0000313" key="4">
    <source>
        <dbReference type="Proteomes" id="UP000887567"/>
    </source>
</evidence>
<sequence>NESTMEVSDWMKRDISDIISKTETGINESKINVENHVYTTLKKYHLNSGLFGQLNYNYNHRVKQALQEHDYTPGLFYPLPLKPKFSHHKDTWHVPLQSSAQANNSETTNQHSTQGKGTIDTQQTPMYEHTETKKKVDILKAIIADSKKDLNDKQDEVHLSIPKWSCLKPLGFNYHAVEQNSEDWLKLRIGKVTCSAIGNLIGFSGKKEHQHILTCITNNIDPSKVRPKKFKSFARGHEFENEARVTFEAFTGVPVSTCGYFTHPNDNKYGGSPDGIGPAYLLEIKTRIAGSKEPLTAITADHLLQTNFQMALTGATITFLQSYLPETKSSNVFLIERNNLLLDVVKMVIDHMITNTIITSWAHEEVNLLKKAGELNLNKVPTFESLKPLRTWVKKQAAKVSRVHFL</sequence>
<proteinExistence type="predicted"/>
<dbReference type="OrthoDB" id="5976059at2759"/>